<evidence type="ECO:0000313" key="1">
    <source>
        <dbReference type="EMBL" id="KAJ1366735.1"/>
    </source>
</evidence>
<sequence>MVLFLNFSWKSLIPCYFQNTDVNRAPGLSQQESSTMSTSTFLRRKGIAWSTLAKAFGCEEVNDETVLMDELLELCNFWEESELIFKERLDDFADDKGSSDSDDGLETIRRNRAIVSARYSRIHSPLPCSSASSGVSSLCFNSTFRLKSQSRRASLKSNDVQSNLAVCSCSSTSTETCPLGKLEEKLLSEAAQLENAFLGIMGDDNAIRSNDTVASLKIKSDDFWSEVEF</sequence>
<evidence type="ECO:0000313" key="2">
    <source>
        <dbReference type="Proteomes" id="UP001196413"/>
    </source>
</evidence>
<dbReference type="EMBL" id="JAHQIW010005651">
    <property type="protein sequence ID" value="KAJ1366735.1"/>
    <property type="molecule type" value="Genomic_DNA"/>
</dbReference>
<protein>
    <submittedName>
        <fullName evidence="1">Uncharacterized protein</fullName>
    </submittedName>
</protein>
<organism evidence="1 2">
    <name type="scientific">Parelaphostrongylus tenuis</name>
    <name type="common">Meningeal worm</name>
    <dbReference type="NCBI Taxonomy" id="148309"/>
    <lineage>
        <taxon>Eukaryota</taxon>
        <taxon>Metazoa</taxon>
        <taxon>Ecdysozoa</taxon>
        <taxon>Nematoda</taxon>
        <taxon>Chromadorea</taxon>
        <taxon>Rhabditida</taxon>
        <taxon>Rhabditina</taxon>
        <taxon>Rhabditomorpha</taxon>
        <taxon>Strongyloidea</taxon>
        <taxon>Metastrongylidae</taxon>
        <taxon>Parelaphostrongylus</taxon>
    </lineage>
</organism>
<comment type="caution">
    <text evidence="1">The sequence shown here is derived from an EMBL/GenBank/DDBJ whole genome shotgun (WGS) entry which is preliminary data.</text>
</comment>
<dbReference type="AlphaFoldDB" id="A0AAD5QZE1"/>
<keyword evidence="2" id="KW-1185">Reference proteome</keyword>
<dbReference type="Proteomes" id="UP001196413">
    <property type="component" value="Unassembled WGS sequence"/>
</dbReference>
<accession>A0AAD5QZE1</accession>
<reference evidence="1" key="1">
    <citation type="submission" date="2021-06" db="EMBL/GenBank/DDBJ databases">
        <title>Parelaphostrongylus tenuis whole genome reference sequence.</title>
        <authorList>
            <person name="Garwood T.J."/>
            <person name="Larsen P.A."/>
            <person name="Fountain-Jones N.M."/>
            <person name="Garbe J.R."/>
            <person name="Macchietto M.G."/>
            <person name="Kania S.A."/>
            <person name="Gerhold R.W."/>
            <person name="Richards J.E."/>
            <person name="Wolf T.M."/>
        </authorList>
    </citation>
    <scope>NUCLEOTIDE SEQUENCE</scope>
    <source>
        <strain evidence="1">MNPRO001-30</strain>
        <tissue evidence="1">Meninges</tissue>
    </source>
</reference>
<gene>
    <name evidence="1" type="ORF">KIN20_027489</name>
</gene>
<name>A0AAD5QZE1_PARTN</name>
<proteinExistence type="predicted"/>